<dbReference type="EMBL" id="CP001791">
    <property type="protein sequence ID" value="ADI00019.1"/>
    <property type="molecule type" value="Genomic_DNA"/>
</dbReference>
<evidence type="ECO:0000313" key="3">
    <source>
        <dbReference type="Proteomes" id="UP000000271"/>
    </source>
</evidence>
<proteinExistence type="predicted"/>
<evidence type="ECO:0000313" key="2">
    <source>
        <dbReference type="EMBL" id="ADI00019.1"/>
    </source>
</evidence>
<keyword evidence="3" id="KW-1185">Reference proteome</keyword>
<accession>D6XX42</accession>
<name>D6XX42_BACIE</name>
<dbReference type="PROSITE" id="PS51186">
    <property type="entry name" value="GNAT"/>
    <property type="match status" value="1"/>
</dbReference>
<dbReference type="SUPFAM" id="SSF55729">
    <property type="entry name" value="Acyl-CoA N-acyltransferases (Nat)"/>
    <property type="match status" value="1"/>
</dbReference>
<evidence type="ECO:0000259" key="1">
    <source>
        <dbReference type="PROSITE" id="PS51186"/>
    </source>
</evidence>
<dbReference type="Gene3D" id="3.40.630.30">
    <property type="match status" value="1"/>
</dbReference>
<sequence length="151" mass="17818">MTGRGDSMYHWDWMKNEHALAVAEWTYDAPLTHLNIQEDENALDHFLNPFNWRNRFAVFKEEALIGYVDFRLKSEAEAEVYLQLHPELLGQGEGIHLAREAMGISRKQYDLMLLIARPDPDFAPAVRLCEKLDGKRKTNQEKLYYEWTFTR</sequence>
<dbReference type="Proteomes" id="UP000000271">
    <property type="component" value="Chromosome"/>
</dbReference>
<reference evidence="2" key="1">
    <citation type="submission" date="2009-10" db="EMBL/GenBank/DDBJ databases">
        <title>Complete sequence of Bacillus selenitireducens MLS10.</title>
        <authorList>
            <consortium name="US DOE Joint Genome Institute"/>
            <person name="Lucas S."/>
            <person name="Copeland A."/>
            <person name="Lapidus A."/>
            <person name="Glavina del Rio T."/>
            <person name="Dalin E."/>
            <person name="Tice H."/>
            <person name="Bruce D."/>
            <person name="Goodwin L."/>
            <person name="Pitluck S."/>
            <person name="Sims D."/>
            <person name="Brettin T."/>
            <person name="Detter J.C."/>
            <person name="Han C."/>
            <person name="Larimer F."/>
            <person name="Land M."/>
            <person name="Hauser L."/>
            <person name="Kyrpides N."/>
            <person name="Ovchinnikova G."/>
            <person name="Stolz J."/>
        </authorList>
    </citation>
    <scope>NUCLEOTIDE SEQUENCE [LARGE SCALE GENOMIC DNA]</scope>
    <source>
        <strain evidence="2">MLS10</strain>
    </source>
</reference>
<dbReference type="KEGG" id="bse:Bsel_2517"/>
<dbReference type="InterPro" id="IPR016181">
    <property type="entry name" value="Acyl_CoA_acyltransferase"/>
</dbReference>
<dbReference type="AlphaFoldDB" id="D6XX42"/>
<dbReference type="HOGENOM" id="CLU_1727683_0_0_9"/>
<dbReference type="STRING" id="439292.Bsel_2517"/>
<dbReference type="GO" id="GO:0016747">
    <property type="term" value="F:acyltransferase activity, transferring groups other than amino-acyl groups"/>
    <property type="evidence" value="ECO:0007669"/>
    <property type="project" value="InterPro"/>
</dbReference>
<gene>
    <name evidence="2" type="ordered locus">Bsel_2517</name>
</gene>
<protein>
    <recommendedName>
        <fullName evidence="1">N-acetyltransferase domain-containing protein</fullName>
    </recommendedName>
</protein>
<dbReference type="InterPro" id="IPR000182">
    <property type="entry name" value="GNAT_dom"/>
</dbReference>
<feature type="domain" description="N-acetyltransferase" evidence="1">
    <location>
        <begin position="20"/>
        <end position="151"/>
    </location>
</feature>
<organism evidence="2 3">
    <name type="scientific">Bacillus selenitireducens (strain ATCC 700615 / DSM 15326 / MLS10)</name>
    <dbReference type="NCBI Taxonomy" id="439292"/>
    <lineage>
        <taxon>Bacteria</taxon>
        <taxon>Bacillati</taxon>
        <taxon>Bacillota</taxon>
        <taxon>Bacilli</taxon>
        <taxon>Bacillales</taxon>
        <taxon>Bacillaceae</taxon>
        <taxon>Salisediminibacterium</taxon>
    </lineage>
</organism>